<accession>A0A0E9XVT9</accession>
<reference evidence="1" key="2">
    <citation type="journal article" date="2015" name="Fish Shellfish Immunol.">
        <title>Early steps in the European eel (Anguilla anguilla)-Vibrio vulnificus interaction in the gills: Role of the RtxA13 toxin.</title>
        <authorList>
            <person name="Callol A."/>
            <person name="Pajuelo D."/>
            <person name="Ebbesson L."/>
            <person name="Teles M."/>
            <person name="MacKenzie S."/>
            <person name="Amaro C."/>
        </authorList>
    </citation>
    <scope>NUCLEOTIDE SEQUENCE</scope>
</reference>
<sequence length="63" mass="7349">MDQCECALAIMKCSKLCTVCIAMVTFYFLLIQQFKNNAHNIAAVLWNEHFNYFAEMTYCLKIT</sequence>
<protein>
    <submittedName>
        <fullName evidence="1">Uncharacterized protein</fullName>
    </submittedName>
</protein>
<name>A0A0E9XVT9_ANGAN</name>
<dbReference type="AlphaFoldDB" id="A0A0E9XVT9"/>
<dbReference type="EMBL" id="GBXM01002041">
    <property type="protein sequence ID" value="JAI06537.1"/>
    <property type="molecule type" value="Transcribed_RNA"/>
</dbReference>
<evidence type="ECO:0000313" key="1">
    <source>
        <dbReference type="EMBL" id="JAI06537.1"/>
    </source>
</evidence>
<proteinExistence type="predicted"/>
<reference evidence="1" key="1">
    <citation type="submission" date="2014-11" db="EMBL/GenBank/DDBJ databases">
        <authorList>
            <person name="Amaro Gonzalez C."/>
        </authorList>
    </citation>
    <scope>NUCLEOTIDE SEQUENCE</scope>
</reference>
<organism evidence="1">
    <name type="scientific">Anguilla anguilla</name>
    <name type="common">European freshwater eel</name>
    <name type="synonym">Muraena anguilla</name>
    <dbReference type="NCBI Taxonomy" id="7936"/>
    <lineage>
        <taxon>Eukaryota</taxon>
        <taxon>Metazoa</taxon>
        <taxon>Chordata</taxon>
        <taxon>Craniata</taxon>
        <taxon>Vertebrata</taxon>
        <taxon>Euteleostomi</taxon>
        <taxon>Actinopterygii</taxon>
        <taxon>Neopterygii</taxon>
        <taxon>Teleostei</taxon>
        <taxon>Anguilliformes</taxon>
        <taxon>Anguillidae</taxon>
        <taxon>Anguilla</taxon>
    </lineage>
</organism>